<gene>
    <name evidence="2" type="ORF">IQ05_00091</name>
</gene>
<protein>
    <recommendedName>
        <fullName evidence="1">Knr4/Smi1-like domain-containing protein</fullName>
    </recommendedName>
</protein>
<dbReference type="InterPro" id="IPR018958">
    <property type="entry name" value="Knr4/Smi1-like_dom"/>
</dbReference>
<proteinExistence type="predicted"/>
<dbReference type="EMBL" id="VLKO01000001">
    <property type="protein sequence ID" value="TWI03162.1"/>
    <property type="molecule type" value="Genomic_DNA"/>
</dbReference>
<evidence type="ECO:0000313" key="3">
    <source>
        <dbReference type="Proteomes" id="UP000317519"/>
    </source>
</evidence>
<name>A0ABY3FNQ7_9FLAO</name>
<evidence type="ECO:0000313" key="2">
    <source>
        <dbReference type="EMBL" id="TWI03162.1"/>
    </source>
</evidence>
<comment type="caution">
    <text evidence="2">The sequence shown here is derived from an EMBL/GenBank/DDBJ whole genome shotgun (WGS) entry which is preliminary data.</text>
</comment>
<dbReference type="Pfam" id="PF09346">
    <property type="entry name" value="SMI1_KNR4"/>
    <property type="match status" value="1"/>
</dbReference>
<sequence length="147" mass="17364">MNTNYKLESEFLGKVEDDKDETNNKELLSEEQLNKIIEKYPNVPLDYIGYLREIGSGNFRECQFKVQSFLFNLEDLGLDEHYDIKSNIWFFGDNYCGDFSGFDLDLYDGLVVEFWHETGELFYTNQTFQNYIRQQIGIDENGNDTLE</sequence>
<dbReference type="RefSeq" id="WP_144888959.1">
    <property type="nucleotide sequence ID" value="NZ_VLKO01000001.1"/>
</dbReference>
<keyword evidence="3" id="KW-1185">Reference proteome</keyword>
<dbReference type="Proteomes" id="UP000317519">
    <property type="component" value="Unassembled WGS sequence"/>
</dbReference>
<feature type="domain" description="Knr4/Smi1-like" evidence="1">
    <location>
        <begin position="28"/>
        <end position="133"/>
    </location>
</feature>
<organism evidence="2 3">
    <name type="scientific">Flavobacterium tiangeerense</name>
    <dbReference type="NCBI Taxonomy" id="459471"/>
    <lineage>
        <taxon>Bacteria</taxon>
        <taxon>Pseudomonadati</taxon>
        <taxon>Bacteroidota</taxon>
        <taxon>Flavobacteriia</taxon>
        <taxon>Flavobacteriales</taxon>
        <taxon>Flavobacteriaceae</taxon>
        <taxon>Flavobacterium</taxon>
    </lineage>
</organism>
<dbReference type="InterPro" id="IPR037883">
    <property type="entry name" value="Knr4/Smi1-like_sf"/>
</dbReference>
<accession>A0ABY3FNQ7</accession>
<reference evidence="2 3" key="1">
    <citation type="journal article" date="2015" name="Stand. Genomic Sci.">
        <title>Genomic Encyclopedia of Bacterial and Archaeal Type Strains, Phase III: the genomes of soil and plant-associated and newly described type strains.</title>
        <authorList>
            <person name="Whitman W.B."/>
            <person name="Woyke T."/>
            <person name="Klenk H.P."/>
            <person name="Zhou Y."/>
            <person name="Lilburn T.G."/>
            <person name="Beck B.J."/>
            <person name="De Vos P."/>
            <person name="Vandamme P."/>
            <person name="Eisen J.A."/>
            <person name="Garrity G."/>
            <person name="Hugenholtz P."/>
            <person name="Kyrpides N.C."/>
        </authorList>
    </citation>
    <scope>NUCLEOTIDE SEQUENCE [LARGE SCALE GENOMIC DNA]</scope>
    <source>
        <strain evidence="2 3">CGMCC 1.6847</strain>
    </source>
</reference>
<evidence type="ECO:0000259" key="1">
    <source>
        <dbReference type="Pfam" id="PF09346"/>
    </source>
</evidence>
<dbReference type="SUPFAM" id="SSF160631">
    <property type="entry name" value="SMI1/KNR4-like"/>
    <property type="match status" value="1"/>
</dbReference>